<name>A0A9Q1IA47_SYNKA</name>
<comment type="subcellular location">
    <subcellularLocation>
        <location evidence="1">Membrane</location>
        <topology evidence="1">Single-pass type I membrane protein</topology>
    </subcellularLocation>
</comment>
<dbReference type="PANTHER" id="PTHR12035:SF125">
    <property type="entry name" value="SIALIC ACID-BINDING IG-LIKE LECTIN 5"/>
    <property type="match status" value="1"/>
</dbReference>
<proteinExistence type="inferred from homology"/>
<gene>
    <name evidence="11" type="ORF">SKAU_G00418360</name>
</gene>
<dbReference type="SMART" id="SM00409">
    <property type="entry name" value="IG"/>
    <property type="match status" value="4"/>
</dbReference>
<reference evidence="11" key="1">
    <citation type="journal article" date="2023" name="Science">
        <title>Genome structures resolve the early diversification of teleost fishes.</title>
        <authorList>
            <person name="Parey E."/>
            <person name="Louis A."/>
            <person name="Montfort J."/>
            <person name="Bouchez O."/>
            <person name="Roques C."/>
            <person name="Iampietro C."/>
            <person name="Lluch J."/>
            <person name="Castinel A."/>
            <person name="Donnadieu C."/>
            <person name="Desvignes T."/>
            <person name="Floi Bucao C."/>
            <person name="Jouanno E."/>
            <person name="Wen M."/>
            <person name="Mejri S."/>
            <person name="Dirks R."/>
            <person name="Jansen H."/>
            <person name="Henkel C."/>
            <person name="Chen W.J."/>
            <person name="Zahm M."/>
            <person name="Cabau C."/>
            <person name="Klopp C."/>
            <person name="Thompson A.W."/>
            <person name="Robinson-Rechavi M."/>
            <person name="Braasch I."/>
            <person name="Lecointre G."/>
            <person name="Bobe J."/>
            <person name="Postlethwait J.H."/>
            <person name="Berthelot C."/>
            <person name="Roest Crollius H."/>
            <person name="Guiguen Y."/>
        </authorList>
    </citation>
    <scope>NUCLEOTIDE SEQUENCE</scope>
    <source>
        <strain evidence="11">WJC10195</strain>
    </source>
</reference>
<comment type="caution">
    <text evidence="11">The sequence shown here is derived from an EMBL/GenBank/DDBJ whole genome shotgun (WGS) entry which is preliminary data.</text>
</comment>
<dbReference type="PROSITE" id="PS50835">
    <property type="entry name" value="IG_LIKE"/>
    <property type="match status" value="3"/>
</dbReference>
<evidence type="ECO:0000256" key="9">
    <source>
        <dbReference type="SAM" id="Phobius"/>
    </source>
</evidence>
<evidence type="ECO:0000256" key="4">
    <source>
        <dbReference type="ARBA" id="ARBA00022889"/>
    </source>
</evidence>
<feature type="domain" description="Ig-like" evidence="10">
    <location>
        <begin position="87"/>
        <end position="175"/>
    </location>
</feature>
<feature type="compositionally biased region" description="Basic residues" evidence="8">
    <location>
        <begin position="459"/>
        <end position="470"/>
    </location>
</feature>
<dbReference type="Proteomes" id="UP001152622">
    <property type="component" value="Chromosome 24"/>
</dbReference>
<keyword evidence="5 9" id="KW-1133">Transmembrane helix</keyword>
<dbReference type="GO" id="GO:0030246">
    <property type="term" value="F:carbohydrate binding"/>
    <property type="evidence" value="ECO:0007669"/>
    <property type="project" value="UniProtKB-KW"/>
</dbReference>
<dbReference type="GO" id="GO:0007155">
    <property type="term" value="P:cell adhesion"/>
    <property type="evidence" value="ECO:0007669"/>
    <property type="project" value="UniProtKB-KW"/>
</dbReference>
<keyword evidence="4" id="KW-0130">Cell adhesion</keyword>
<evidence type="ECO:0000256" key="3">
    <source>
        <dbReference type="ARBA" id="ARBA00022734"/>
    </source>
</evidence>
<dbReference type="SUPFAM" id="SSF48726">
    <property type="entry name" value="Immunoglobulin"/>
    <property type="match status" value="4"/>
</dbReference>
<keyword evidence="12" id="KW-1185">Reference proteome</keyword>
<evidence type="ECO:0000256" key="6">
    <source>
        <dbReference type="ARBA" id="ARBA00023136"/>
    </source>
</evidence>
<protein>
    <recommendedName>
        <fullName evidence="10">Ig-like domain-containing protein</fullName>
    </recommendedName>
</protein>
<evidence type="ECO:0000313" key="11">
    <source>
        <dbReference type="EMBL" id="KAJ8332940.1"/>
    </source>
</evidence>
<sequence>MCCCSFLPQGTDFQSLSGTWEKDGHVVSSHPHFGIFSYYDDDYSEYDNMARVMWTGFHHRTVFFSDPSPLKAQTLGSTPSPCGRNRPRHAGTALKASVNVKITEDERATLACFTRNQDCPGKRPSITWEGLFRRKEDQEVSSEIKFMPTSRRDDGRQVTCRVEYSVGIVTSRNVTLTVQFVPKPVISLTPERVQEGDALTLSCILDSRRPGNISLHRLGETQPLKHGIATQLSLTLPSVSRKDSGEYSCLSQQGQATEKSSVQVLVMYGPEITDETVCVKRDGALLCLCFSQGVPPPTIEWRGLRVDSDLLEVTNAVWNDTAISTVALRNDSGQAVTCVSRKPHRQRQQATAGGQWRDPHRVTVDGGVCLHIPCTFTPPQGTAFQRLSGTWEKDGHVVSSHHHFDIFSEDDYDYSSEYDNTARVMWTGFTTGQCSLVIPAPKITDAGEYTITVQEPKEPKRKQKKPKGGPRRAQTGLKVSVSVKITGLNQPRVEVHPVILKEDELAMLACYTRNQDCPGKRPSITWEGLSGRKEDQEVSSEIKFMPTRRDDGRQVTCRVEYSGGIVTSQTVTLTVQYGPEITNGTGCMKRDGVLLCLCFSRGVPPPTIEWRGLRVDSDLLEVTNGVWNDTAESTVALRNDSGQAVTCKHAEYAICGVIVGFFLNVPIIFVLFYIYAIHKRLTGKKQQETELNDTYTTLDNTTMSPDYDIIRRATEN</sequence>
<dbReference type="SMART" id="SM00408">
    <property type="entry name" value="IGc2"/>
    <property type="match status" value="1"/>
</dbReference>
<dbReference type="InterPro" id="IPR007110">
    <property type="entry name" value="Ig-like_dom"/>
</dbReference>
<dbReference type="InterPro" id="IPR036179">
    <property type="entry name" value="Ig-like_dom_sf"/>
</dbReference>
<evidence type="ECO:0000256" key="2">
    <source>
        <dbReference type="ARBA" id="ARBA00022692"/>
    </source>
</evidence>
<dbReference type="InterPro" id="IPR051036">
    <property type="entry name" value="SIGLEC"/>
</dbReference>
<comment type="similarity">
    <text evidence="7">Belongs to the immunoglobulin superfamily. SIGLEC (sialic acid binding Ig-like lectin) family.</text>
</comment>
<evidence type="ECO:0000313" key="12">
    <source>
        <dbReference type="Proteomes" id="UP001152622"/>
    </source>
</evidence>
<feature type="transmembrane region" description="Helical" evidence="9">
    <location>
        <begin position="650"/>
        <end position="676"/>
    </location>
</feature>
<evidence type="ECO:0000256" key="1">
    <source>
        <dbReference type="ARBA" id="ARBA00004479"/>
    </source>
</evidence>
<accession>A0A9Q1IA47</accession>
<keyword evidence="6 9" id="KW-0472">Membrane</keyword>
<dbReference type="InterPro" id="IPR003599">
    <property type="entry name" value="Ig_sub"/>
</dbReference>
<evidence type="ECO:0000259" key="10">
    <source>
        <dbReference type="PROSITE" id="PS50835"/>
    </source>
</evidence>
<evidence type="ECO:0000256" key="5">
    <source>
        <dbReference type="ARBA" id="ARBA00022989"/>
    </source>
</evidence>
<feature type="domain" description="Ig-like" evidence="10">
    <location>
        <begin position="491"/>
        <end position="572"/>
    </location>
</feature>
<keyword evidence="3" id="KW-0430">Lectin</keyword>
<feature type="region of interest" description="Disordered" evidence="8">
    <location>
        <begin position="453"/>
        <end position="475"/>
    </location>
</feature>
<organism evidence="11 12">
    <name type="scientific">Synaphobranchus kaupii</name>
    <name type="common">Kaup's arrowtooth eel</name>
    <dbReference type="NCBI Taxonomy" id="118154"/>
    <lineage>
        <taxon>Eukaryota</taxon>
        <taxon>Metazoa</taxon>
        <taxon>Chordata</taxon>
        <taxon>Craniata</taxon>
        <taxon>Vertebrata</taxon>
        <taxon>Euteleostomi</taxon>
        <taxon>Actinopterygii</taxon>
        <taxon>Neopterygii</taxon>
        <taxon>Teleostei</taxon>
        <taxon>Anguilliformes</taxon>
        <taxon>Synaphobranchidae</taxon>
        <taxon>Synaphobranchus</taxon>
    </lineage>
</organism>
<evidence type="ECO:0000256" key="8">
    <source>
        <dbReference type="SAM" id="MobiDB-lite"/>
    </source>
</evidence>
<dbReference type="Gene3D" id="2.60.40.10">
    <property type="entry name" value="Immunoglobulins"/>
    <property type="match status" value="4"/>
</dbReference>
<dbReference type="AlphaFoldDB" id="A0A9Q1IA47"/>
<dbReference type="GO" id="GO:0033691">
    <property type="term" value="F:sialic acid binding"/>
    <property type="evidence" value="ECO:0007669"/>
    <property type="project" value="TreeGrafter"/>
</dbReference>
<feature type="domain" description="Ig-like" evidence="10">
    <location>
        <begin position="182"/>
        <end position="265"/>
    </location>
</feature>
<dbReference type="PANTHER" id="PTHR12035">
    <property type="entry name" value="SIALIC ACID BINDING IMMUNOGLOBULIN-LIKE LECTIN"/>
    <property type="match status" value="1"/>
</dbReference>
<keyword evidence="2 9" id="KW-0812">Transmembrane</keyword>
<dbReference type="GO" id="GO:0005886">
    <property type="term" value="C:plasma membrane"/>
    <property type="evidence" value="ECO:0007669"/>
    <property type="project" value="TreeGrafter"/>
</dbReference>
<evidence type="ECO:0000256" key="7">
    <source>
        <dbReference type="ARBA" id="ARBA00038361"/>
    </source>
</evidence>
<dbReference type="InterPro" id="IPR003598">
    <property type="entry name" value="Ig_sub2"/>
</dbReference>
<dbReference type="OrthoDB" id="10012075at2759"/>
<dbReference type="EMBL" id="JAINUF010000024">
    <property type="protein sequence ID" value="KAJ8332940.1"/>
    <property type="molecule type" value="Genomic_DNA"/>
</dbReference>
<dbReference type="Pfam" id="PF13927">
    <property type="entry name" value="Ig_3"/>
    <property type="match status" value="1"/>
</dbReference>
<dbReference type="InterPro" id="IPR013783">
    <property type="entry name" value="Ig-like_fold"/>
</dbReference>